<organism evidence="10 11">
    <name type="scientific">Plasmodium falciparum Vietnam Oak-Knoll</name>
    <name type="common">FVO</name>
    <dbReference type="NCBI Taxonomy" id="1036723"/>
    <lineage>
        <taxon>Eukaryota</taxon>
        <taxon>Sar</taxon>
        <taxon>Alveolata</taxon>
        <taxon>Apicomplexa</taxon>
        <taxon>Aconoidasida</taxon>
        <taxon>Haemosporida</taxon>
        <taxon>Plasmodiidae</taxon>
        <taxon>Plasmodium</taxon>
        <taxon>Plasmodium (Laverania)</taxon>
    </lineage>
</organism>
<reference evidence="10 11" key="2">
    <citation type="submission" date="2013-02" db="EMBL/GenBank/DDBJ databases">
        <title>The Genome Sequence of Plasmodium falciparum Vietnam Oak-Knoll (FVO).</title>
        <authorList>
            <consortium name="The Broad Institute Genome Sequencing Platform"/>
            <consortium name="The Broad Institute Genome Sequencing Center for Infectious Disease"/>
            <person name="Neafsey D."/>
            <person name="Cheeseman I."/>
            <person name="Volkman S."/>
            <person name="Adams J."/>
            <person name="Walker B."/>
            <person name="Young S.K."/>
            <person name="Zeng Q."/>
            <person name="Gargeya S."/>
            <person name="Fitzgerald M."/>
            <person name="Haas B."/>
            <person name="Abouelleil A."/>
            <person name="Alvarado L."/>
            <person name="Arachchi H.M."/>
            <person name="Berlin A.M."/>
            <person name="Chapman S.B."/>
            <person name="Dewar J."/>
            <person name="Goldberg J."/>
            <person name="Griggs A."/>
            <person name="Gujja S."/>
            <person name="Hansen M."/>
            <person name="Howarth C."/>
            <person name="Imamovic A."/>
            <person name="Larimer J."/>
            <person name="McCowan C."/>
            <person name="Murphy C."/>
            <person name="Neiman D."/>
            <person name="Pearson M."/>
            <person name="Priest M."/>
            <person name="Roberts A."/>
            <person name="Saif S."/>
            <person name="Shea T."/>
            <person name="Sisk P."/>
            <person name="Sykes S."/>
            <person name="Wortman J."/>
            <person name="Nusbaum C."/>
            <person name="Birren B."/>
        </authorList>
    </citation>
    <scope>NUCLEOTIDE SEQUENCE [LARGE SCALE GENOMIC DNA]</scope>
    <source>
        <strain evidence="11">Vietnam Oak-Knoll (FVO)</strain>
    </source>
</reference>
<dbReference type="FunFam" id="3.90.550.10:FF:000013">
    <property type="entry name" value="mannose-1-phosphate guanyltransferase beta"/>
    <property type="match status" value="1"/>
</dbReference>
<dbReference type="InterPro" id="IPR011004">
    <property type="entry name" value="Trimer_LpxA-like_sf"/>
</dbReference>
<dbReference type="PANTHER" id="PTHR22572">
    <property type="entry name" value="SUGAR-1-PHOSPHATE GUANYL TRANSFERASE"/>
    <property type="match status" value="1"/>
</dbReference>
<dbReference type="EC" id="2.7.7.13" evidence="3"/>
<keyword evidence="4" id="KW-0808">Transferase</keyword>
<dbReference type="Pfam" id="PF25087">
    <property type="entry name" value="GMPPB_C"/>
    <property type="match status" value="1"/>
</dbReference>
<evidence type="ECO:0000256" key="4">
    <source>
        <dbReference type="ARBA" id="ARBA00022679"/>
    </source>
</evidence>
<comment type="pathway">
    <text evidence="1">Nucleotide-sugar biosynthesis; GDP-alpha-D-mannose biosynthesis; GDP-alpha-D-mannose from alpha-D-mannose 1-phosphate (GTP route): step 1/1.</text>
</comment>
<dbReference type="GO" id="GO:0004475">
    <property type="term" value="F:mannose-1-phosphate guanylyltransferase (GTP) activity"/>
    <property type="evidence" value="ECO:0007669"/>
    <property type="project" value="UniProtKB-EC"/>
</dbReference>
<evidence type="ECO:0000256" key="6">
    <source>
        <dbReference type="ARBA" id="ARBA00023134"/>
    </source>
</evidence>
<dbReference type="SUPFAM" id="SSF51161">
    <property type="entry name" value="Trimeric LpxA-like enzymes"/>
    <property type="match status" value="1"/>
</dbReference>
<proteinExistence type="inferred from homology"/>
<dbReference type="GO" id="GO:0005525">
    <property type="term" value="F:GTP binding"/>
    <property type="evidence" value="ECO:0007669"/>
    <property type="project" value="UniProtKB-KW"/>
</dbReference>
<dbReference type="InterPro" id="IPR056729">
    <property type="entry name" value="GMPPB_C"/>
</dbReference>
<feature type="compositionally biased region" description="Basic and acidic residues" evidence="7">
    <location>
        <begin position="1"/>
        <end position="11"/>
    </location>
</feature>
<protein>
    <recommendedName>
        <fullName evidence="3">mannose-1-phosphate guanylyltransferase</fullName>
        <ecNumber evidence="3">2.7.7.13</ecNumber>
    </recommendedName>
</protein>
<reference evidence="10 11" key="1">
    <citation type="submission" date="2013-02" db="EMBL/GenBank/DDBJ databases">
        <title>The Genome Annotation of Plasmodium falciparum Vietnam Oak-Knoll (FVO).</title>
        <authorList>
            <consortium name="The Broad Institute Genome Sequencing Platform"/>
            <consortium name="The Broad Institute Genome Sequencing Center for Infectious Disease"/>
            <person name="Neafsey D."/>
            <person name="Hoffman S."/>
            <person name="Volkman S."/>
            <person name="Rosenthal P."/>
            <person name="Walker B."/>
            <person name="Young S.K."/>
            <person name="Zeng Q."/>
            <person name="Gargeya S."/>
            <person name="Fitzgerald M."/>
            <person name="Haas B."/>
            <person name="Abouelleil A."/>
            <person name="Allen A.W."/>
            <person name="Alvarado L."/>
            <person name="Arachchi H.M."/>
            <person name="Berlin A.M."/>
            <person name="Chapman S.B."/>
            <person name="Gainer-Dewar J."/>
            <person name="Goldberg J."/>
            <person name="Griggs A."/>
            <person name="Gujja S."/>
            <person name="Hansen M."/>
            <person name="Howarth C."/>
            <person name="Imamovic A."/>
            <person name="Ireland A."/>
            <person name="Larimer J."/>
            <person name="McCowan C."/>
            <person name="Murphy C."/>
            <person name="Pearson M."/>
            <person name="Poon T.W."/>
            <person name="Priest M."/>
            <person name="Roberts A."/>
            <person name="Saif S."/>
            <person name="Shea T."/>
            <person name="Sisk P."/>
            <person name="Sykes S."/>
            <person name="Wortman J."/>
            <person name="Nusbaum C."/>
            <person name="Birren B."/>
        </authorList>
    </citation>
    <scope>NUCLEOTIDE SEQUENCE [LARGE SCALE GENOMIC DNA]</scope>
    <source>
        <strain evidence="11">Vietnam Oak-Knoll (FVO)</strain>
    </source>
</reference>
<name>A0A024V174_PLAFA</name>
<evidence type="ECO:0000256" key="5">
    <source>
        <dbReference type="ARBA" id="ARBA00022741"/>
    </source>
</evidence>
<evidence type="ECO:0000313" key="10">
    <source>
        <dbReference type="EMBL" id="ETW16297.1"/>
    </source>
</evidence>
<dbReference type="Proteomes" id="UP000030690">
    <property type="component" value="Unassembled WGS sequence"/>
</dbReference>
<dbReference type="Gene3D" id="3.90.550.10">
    <property type="entry name" value="Spore Coat Polysaccharide Biosynthesis Protein SpsA, Chain A"/>
    <property type="match status" value="1"/>
</dbReference>
<keyword evidence="5" id="KW-0547">Nucleotide-binding</keyword>
<dbReference type="UniPathway" id="UPA00126">
    <property type="reaction ID" value="UER00930"/>
</dbReference>
<evidence type="ECO:0000256" key="3">
    <source>
        <dbReference type="ARBA" id="ARBA00012387"/>
    </source>
</evidence>
<comment type="similarity">
    <text evidence="2">Belongs to the transferase hexapeptide repeat family.</text>
</comment>
<feature type="domain" description="Nucleotidyl transferase" evidence="8">
    <location>
        <begin position="58"/>
        <end position="279"/>
    </location>
</feature>
<sequence>MMKSYKNDKMTYHQGNETNHIGDHMEESQKTKSNIDMLLFETAPNKSNQTNINKKNVGGYGTRLRPLTLTTPKPLINFCNKPIIEHQILHLAKCGIKEIILAIAYKPTNITNFVKEMEKKYNVQIIFSVEDEPLGTGGPLKLAENYLNKYDDFFVFNSDIICTFPLIEMMNFHKQNKAPLTILVKEVEDPRAFGVVITEDKMITKFEEKPLVPKSSLINAGIYILNKQILNFIPQRNCSLEKEIFPKLASDNMLYFYQLNNFWADIGKPLDFLKGQSLYMENLEERKYEKHMLLDHLLIYYSLNENHTKNVVHKNLFVSFENIEELNKFNENEENSFIKDIFLHTKIEGNVLISSTTIIKQNCVLGDNVVLGEHVIIGEGCRIKNSCVMSQSTINSYSYIENSIIGSKSRVGNWSRIEGLCVLGESVILKPEIFVNNAFILPFKEVNNSIYDKGAIIM</sequence>
<feature type="region of interest" description="Disordered" evidence="7">
    <location>
        <begin position="1"/>
        <end position="22"/>
    </location>
</feature>
<dbReference type="Pfam" id="PF00483">
    <property type="entry name" value="NTP_transferase"/>
    <property type="match status" value="1"/>
</dbReference>
<dbReference type="CDD" id="cd06425">
    <property type="entry name" value="M1P_guanylylT_B_like_N"/>
    <property type="match status" value="1"/>
</dbReference>
<dbReference type="Gene3D" id="2.160.10.10">
    <property type="entry name" value="Hexapeptide repeat proteins"/>
    <property type="match status" value="1"/>
</dbReference>
<evidence type="ECO:0000256" key="1">
    <source>
        <dbReference type="ARBA" id="ARBA00004823"/>
    </source>
</evidence>
<evidence type="ECO:0000256" key="2">
    <source>
        <dbReference type="ARBA" id="ARBA00007274"/>
    </source>
</evidence>
<keyword evidence="6" id="KW-0342">GTP-binding</keyword>
<evidence type="ECO:0000259" key="9">
    <source>
        <dbReference type="Pfam" id="PF25087"/>
    </source>
</evidence>
<feature type="domain" description="Mannose-1-phosphate guanyltransferase C-terminal" evidence="9">
    <location>
        <begin position="347"/>
        <end position="455"/>
    </location>
</feature>
<evidence type="ECO:0000259" key="8">
    <source>
        <dbReference type="Pfam" id="PF00483"/>
    </source>
</evidence>
<evidence type="ECO:0000256" key="7">
    <source>
        <dbReference type="SAM" id="MobiDB-lite"/>
    </source>
</evidence>
<dbReference type="InterPro" id="IPR005835">
    <property type="entry name" value="NTP_transferase_dom"/>
</dbReference>
<gene>
    <name evidence="10" type="ORF">PFFVO_04835</name>
</gene>
<dbReference type="OrthoDB" id="1733332at2759"/>
<evidence type="ECO:0000313" key="11">
    <source>
        <dbReference type="Proteomes" id="UP000030690"/>
    </source>
</evidence>
<dbReference type="InterPro" id="IPR029044">
    <property type="entry name" value="Nucleotide-diphossugar_trans"/>
</dbReference>
<dbReference type="SUPFAM" id="SSF53448">
    <property type="entry name" value="Nucleotide-diphospho-sugar transferases"/>
    <property type="match status" value="1"/>
</dbReference>
<dbReference type="AlphaFoldDB" id="A0A024V174"/>
<accession>A0A024V174</accession>
<dbReference type="EMBL" id="KI925147">
    <property type="protein sequence ID" value="ETW16297.1"/>
    <property type="molecule type" value="Genomic_DNA"/>
</dbReference>
<dbReference type="InterPro" id="IPR045233">
    <property type="entry name" value="GMPPB_N"/>
</dbReference>
<dbReference type="GO" id="GO:0009298">
    <property type="term" value="P:GDP-mannose biosynthetic process"/>
    <property type="evidence" value="ECO:0007669"/>
    <property type="project" value="UniProtKB-UniPathway"/>
</dbReference>
<dbReference type="InterPro" id="IPR050486">
    <property type="entry name" value="Mannose-1P_guanyltransferase"/>
</dbReference>